<reference evidence="9 10" key="1">
    <citation type="submission" date="2018-02" db="EMBL/GenBank/DDBJ databases">
        <title>Comparative genomes isolates from brazilian mangrove.</title>
        <authorList>
            <person name="Araujo J.E."/>
            <person name="Taketani R.G."/>
            <person name="Silva M.C.P."/>
            <person name="Loureco M.V."/>
            <person name="Andreote F.D."/>
        </authorList>
    </citation>
    <scope>NUCLEOTIDE SEQUENCE [LARGE SCALE GENOMIC DNA]</scope>
    <source>
        <strain evidence="9 10">NAP PRIS-MGV</strain>
    </source>
</reference>
<dbReference type="AlphaFoldDB" id="A0A2S8FI06"/>
<dbReference type="InterPro" id="IPR003004">
    <property type="entry name" value="GspF/PilC"/>
</dbReference>
<keyword evidence="4 7" id="KW-0812">Transmembrane</keyword>
<sequence length="426" mass="47211">MDFLYHLQNLWMAVILGVVLLILSTQWDSTTHEEPTVMRRALRLMAWMFICIGGTAWWIGVSGVMAVVMVLVIGIIVFGFAMQRYRVAENRSLVSVILAGLEKGISPITSIVAYRQEASGLQEQKAGRFARALGAGMPLGAAAKAARVIMPAEALMTLELGKTLGNVDEVNRYAKQFTRDETTNYGNFDFFLGALITIIVIGMFQVACLTFMEIKLMPTMSQLLEDFEIYDETVSTVWGWSSWSAIFILVGLYTGIPIAGFLAFLMILVQIGWLTELPWGLRWVHGPVNECRLLNVLSVVVAADLPLQRALDVIRKQFPSSRIRYIAHAIYIQMKNGGDWVDSIRSTRVVTVGEAALIRSAQEAGNLGWALKEVSVGKRRRHLHRMAPIAKVVLPIIVLISAFPVISAALGMFIPLVNMITKLSLV</sequence>
<dbReference type="InterPro" id="IPR042094">
    <property type="entry name" value="T2SS_GspF_sf"/>
</dbReference>
<keyword evidence="5 7" id="KW-1133">Transmembrane helix</keyword>
<dbReference type="PANTHER" id="PTHR30012:SF0">
    <property type="entry name" value="TYPE II SECRETION SYSTEM PROTEIN F-RELATED"/>
    <property type="match status" value="1"/>
</dbReference>
<dbReference type="EMBL" id="PUIB01000019">
    <property type="protein sequence ID" value="PQO31574.1"/>
    <property type="molecule type" value="Genomic_DNA"/>
</dbReference>
<evidence type="ECO:0000259" key="8">
    <source>
        <dbReference type="Pfam" id="PF00482"/>
    </source>
</evidence>
<proteinExistence type="inferred from homology"/>
<feature type="domain" description="Type II secretion system protein GspF" evidence="8">
    <location>
        <begin position="294"/>
        <end position="415"/>
    </location>
</feature>
<evidence type="ECO:0000256" key="2">
    <source>
        <dbReference type="ARBA" id="ARBA00005745"/>
    </source>
</evidence>
<protein>
    <recommendedName>
        <fullName evidence="8">Type II secretion system protein GspF domain-containing protein</fullName>
    </recommendedName>
</protein>
<feature type="transmembrane region" description="Helical" evidence="7">
    <location>
        <begin position="66"/>
        <end position="82"/>
    </location>
</feature>
<accession>A0A2S8FI06</accession>
<gene>
    <name evidence="9" type="ORF">C5Y98_19335</name>
</gene>
<keyword evidence="3" id="KW-1003">Cell membrane</keyword>
<dbReference type="InterPro" id="IPR018076">
    <property type="entry name" value="T2SS_GspF_dom"/>
</dbReference>
<name>A0A2S8FI06_9BACT</name>
<dbReference type="GO" id="GO:0005886">
    <property type="term" value="C:plasma membrane"/>
    <property type="evidence" value="ECO:0007669"/>
    <property type="project" value="UniProtKB-SubCell"/>
</dbReference>
<evidence type="ECO:0000256" key="5">
    <source>
        <dbReference type="ARBA" id="ARBA00022989"/>
    </source>
</evidence>
<comment type="caution">
    <text evidence="9">The sequence shown here is derived from an EMBL/GenBank/DDBJ whole genome shotgun (WGS) entry which is preliminary data.</text>
</comment>
<evidence type="ECO:0000256" key="6">
    <source>
        <dbReference type="ARBA" id="ARBA00023136"/>
    </source>
</evidence>
<dbReference type="Pfam" id="PF00482">
    <property type="entry name" value="T2SSF"/>
    <property type="match status" value="1"/>
</dbReference>
<evidence type="ECO:0000256" key="3">
    <source>
        <dbReference type="ARBA" id="ARBA00022475"/>
    </source>
</evidence>
<evidence type="ECO:0000256" key="1">
    <source>
        <dbReference type="ARBA" id="ARBA00004651"/>
    </source>
</evidence>
<organism evidence="9 10">
    <name type="scientific">Blastopirellula marina</name>
    <dbReference type="NCBI Taxonomy" id="124"/>
    <lineage>
        <taxon>Bacteria</taxon>
        <taxon>Pseudomonadati</taxon>
        <taxon>Planctomycetota</taxon>
        <taxon>Planctomycetia</taxon>
        <taxon>Pirellulales</taxon>
        <taxon>Pirellulaceae</taxon>
        <taxon>Blastopirellula</taxon>
    </lineage>
</organism>
<feature type="transmembrane region" description="Helical" evidence="7">
    <location>
        <begin position="190"/>
        <end position="212"/>
    </location>
</feature>
<comment type="subcellular location">
    <subcellularLocation>
        <location evidence="1">Cell membrane</location>
        <topology evidence="1">Multi-pass membrane protein</topology>
    </subcellularLocation>
</comment>
<evidence type="ECO:0000313" key="10">
    <source>
        <dbReference type="Proteomes" id="UP000239388"/>
    </source>
</evidence>
<evidence type="ECO:0000256" key="7">
    <source>
        <dbReference type="SAM" id="Phobius"/>
    </source>
</evidence>
<dbReference type="Gene3D" id="1.20.81.30">
    <property type="entry name" value="Type II secretion system (T2SS), domain F"/>
    <property type="match status" value="1"/>
</dbReference>
<feature type="transmembrane region" description="Helical" evidence="7">
    <location>
        <begin position="6"/>
        <end position="23"/>
    </location>
</feature>
<feature type="transmembrane region" description="Helical" evidence="7">
    <location>
        <begin position="389"/>
        <end position="414"/>
    </location>
</feature>
<feature type="transmembrane region" description="Helical" evidence="7">
    <location>
        <begin position="44"/>
        <end position="60"/>
    </location>
</feature>
<evidence type="ECO:0000256" key="4">
    <source>
        <dbReference type="ARBA" id="ARBA00022692"/>
    </source>
</evidence>
<keyword evidence="6 7" id="KW-0472">Membrane</keyword>
<dbReference type="Proteomes" id="UP000239388">
    <property type="component" value="Unassembled WGS sequence"/>
</dbReference>
<evidence type="ECO:0000313" key="9">
    <source>
        <dbReference type="EMBL" id="PQO31574.1"/>
    </source>
</evidence>
<comment type="similarity">
    <text evidence="2">Belongs to the GSP F family.</text>
</comment>
<dbReference type="PANTHER" id="PTHR30012">
    <property type="entry name" value="GENERAL SECRETION PATHWAY PROTEIN"/>
    <property type="match status" value="1"/>
</dbReference>
<feature type="transmembrane region" description="Helical" evidence="7">
    <location>
        <begin position="245"/>
        <end position="269"/>
    </location>
</feature>